<keyword evidence="2 4" id="KW-0560">Oxidoreductase</keyword>
<evidence type="ECO:0000256" key="2">
    <source>
        <dbReference type="ARBA" id="ARBA00023002"/>
    </source>
</evidence>
<evidence type="ECO:0000313" key="4">
    <source>
        <dbReference type="EMBL" id="MEB3100561.1"/>
    </source>
</evidence>
<dbReference type="PANTHER" id="PTHR45024">
    <property type="entry name" value="DEHYDROGENASES, SHORT CHAIN"/>
    <property type="match status" value="1"/>
</dbReference>
<proteinExistence type="inferred from homology"/>
<dbReference type="InterPro" id="IPR002347">
    <property type="entry name" value="SDR_fam"/>
</dbReference>
<dbReference type="EMBL" id="JAYJLD010000003">
    <property type="protein sequence ID" value="MEB3100561.1"/>
    <property type="molecule type" value="Genomic_DNA"/>
</dbReference>
<evidence type="ECO:0000256" key="1">
    <source>
        <dbReference type="ARBA" id="ARBA00006484"/>
    </source>
</evidence>
<dbReference type="SUPFAM" id="SSF51735">
    <property type="entry name" value="NAD(P)-binding Rossmann-fold domains"/>
    <property type="match status" value="1"/>
</dbReference>
<dbReference type="PRINTS" id="PR00081">
    <property type="entry name" value="GDHRDH"/>
</dbReference>
<name>A0ABU5ZFU3_9BACL</name>
<dbReference type="RefSeq" id="WP_371752678.1">
    <property type="nucleotide sequence ID" value="NZ_JAYJLD010000003.1"/>
</dbReference>
<dbReference type="InterPro" id="IPR036291">
    <property type="entry name" value="NAD(P)-bd_dom_sf"/>
</dbReference>
<sequence>MGNMFKDKVVLVTGSGQGVGRAIALAFAAEGAKVVTNNRKPGSTRFLTMTEAEYNALSPEKKKEFDDITARLTGDAESTAKTIRDMGGEALPIYCDISKMDEVEKMVDKIIETYGTIHILVNVAGGFGGGPMEKMTEQQYDRINNIKPKGYFNVMRCVLPYMLKQHYGRIINSTSKAFMGDIIKHTEYSTANAGVVGLTQGAACEFFHQGITVNAFGPWARTRAAYEGAFSILGDERMIPGQRAFPKADATPDPEAVCPFILYLASDHAKDVTGTVFTLAGNEIGMHQFPSPSLSASPAKNIGQWTS</sequence>
<dbReference type="Gene3D" id="3.40.50.720">
    <property type="entry name" value="NAD(P)-binding Rossmann-like Domain"/>
    <property type="match status" value="1"/>
</dbReference>
<dbReference type="EC" id="1.-.-.-" evidence="4"/>
<dbReference type="PANTHER" id="PTHR45024:SF2">
    <property type="entry name" value="SCP2 DOMAIN-CONTAINING PROTEIN"/>
    <property type="match status" value="1"/>
</dbReference>
<accession>A0ABU5ZFU3</accession>
<dbReference type="GO" id="GO:0016491">
    <property type="term" value="F:oxidoreductase activity"/>
    <property type="evidence" value="ECO:0007669"/>
    <property type="project" value="UniProtKB-KW"/>
</dbReference>
<reference evidence="4" key="1">
    <citation type="submission" date="2023-12" db="EMBL/GenBank/DDBJ databases">
        <title>Fervidustalea candida gen. nov., sp. nov., a novel member of the family Paenibacillaceae isolated from a geothermal area.</title>
        <authorList>
            <person name="Li W.-J."/>
            <person name="Jiao J.-Y."/>
            <person name="Chen Y."/>
        </authorList>
    </citation>
    <scope>NUCLEOTIDE SEQUENCE</scope>
    <source>
        <strain evidence="4">SYSU GA230002</strain>
    </source>
</reference>
<dbReference type="Proteomes" id="UP001310386">
    <property type="component" value="Unassembled WGS sequence"/>
</dbReference>
<dbReference type="Pfam" id="PF00106">
    <property type="entry name" value="adh_short"/>
    <property type="match status" value="2"/>
</dbReference>
<dbReference type="InterPro" id="IPR051687">
    <property type="entry name" value="Peroxisomal_Beta-Oxidation"/>
</dbReference>
<protein>
    <submittedName>
        <fullName evidence="4">SDR family oxidoreductase</fullName>
        <ecNumber evidence="4">1.-.-.-</ecNumber>
    </submittedName>
</protein>
<keyword evidence="5" id="KW-1185">Reference proteome</keyword>
<evidence type="ECO:0000313" key="5">
    <source>
        <dbReference type="Proteomes" id="UP001310386"/>
    </source>
</evidence>
<gene>
    <name evidence="4" type="ORF">VF724_02675</name>
</gene>
<comment type="caution">
    <text evidence="4">The sequence shown here is derived from an EMBL/GenBank/DDBJ whole genome shotgun (WGS) entry which is preliminary data.</text>
</comment>
<evidence type="ECO:0000256" key="3">
    <source>
        <dbReference type="RuleBase" id="RU000363"/>
    </source>
</evidence>
<organism evidence="4 5">
    <name type="scientific">Ferviditalea candida</name>
    <dbReference type="NCBI Taxonomy" id="3108399"/>
    <lineage>
        <taxon>Bacteria</taxon>
        <taxon>Bacillati</taxon>
        <taxon>Bacillota</taxon>
        <taxon>Bacilli</taxon>
        <taxon>Bacillales</taxon>
        <taxon>Paenibacillaceae</taxon>
        <taxon>Ferviditalea</taxon>
    </lineage>
</organism>
<comment type="similarity">
    <text evidence="1 3">Belongs to the short-chain dehydrogenases/reductases (SDR) family.</text>
</comment>
<dbReference type="PRINTS" id="PR00080">
    <property type="entry name" value="SDRFAMILY"/>
</dbReference>
<dbReference type="CDD" id="cd05233">
    <property type="entry name" value="SDR_c"/>
    <property type="match status" value="1"/>
</dbReference>